<dbReference type="RefSeq" id="WP_173075118.1">
    <property type="nucleotide sequence ID" value="NZ_BAABJB010000006.1"/>
</dbReference>
<comment type="subcellular location">
    <subcellularLocation>
        <location evidence="6">Cell membrane</location>
        <topology evidence="6">Multi-pass membrane protein</topology>
    </subcellularLocation>
    <subcellularLocation>
        <location evidence="1">Membrane</location>
        <topology evidence="1">Multi-pass membrane protein</topology>
    </subcellularLocation>
</comment>
<keyword evidence="9" id="KW-1185">Reference proteome</keyword>
<dbReference type="PANTHER" id="PTHR43229">
    <property type="entry name" value="NODULATION PROTEIN J"/>
    <property type="match status" value="1"/>
</dbReference>
<evidence type="ECO:0000259" key="7">
    <source>
        <dbReference type="PROSITE" id="PS51012"/>
    </source>
</evidence>
<feature type="transmembrane region" description="Helical" evidence="6">
    <location>
        <begin position="173"/>
        <end position="195"/>
    </location>
</feature>
<dbReference type="PIRSF" id="PIRSF006648">
    <property type="entry name" value="DrrB"/>
    <property type="match status" value="1"/>
</dbReference>
<keyword evidence="6" id="KW-1003">Cell membrane</keyword>
<feature type="transmembrane region" description="Helical" evidence="6">
    <location>
        <begin position="102"/>
        <end position="124"/>
    </location>
</feature>
<keyword evidence="5" id="KW-0046">Antibiotic resistance</keyword>
<evidence type="ECO:0000256" key="3">
    <source>
        <dbReference type="ARBA" id="ARBA00022989"/>
    </source>
</evidence>
<feature type="domain" description="ABC transmembrane type-2" evidence="7">
    <location>
        <begin position="23"/>
        <end position="249"/>
    </location>
</feature>
<comment type="caution">
    <text evidence="8">The sequence shown here is derived from an EMBL/GenBank/DDBJ whole genome shotgun (WGS) entry which is preliminary data.</text>
</comment>
<proteinExistence type="inferred from homology"/>
<comment type="similarity">
    <text evidence="6">Belongs to the ABC-2 integral membrane protein family.</text>
</comment>
<dbReference type="PROSITE" id="PS51012">
    <property type="entry name" value="ABC_TM2"/>
    <property type="match status" value="1"/>
</dbReference>
<name>A0A6V8KVU1_9ACTN</name>
<dbReference type="InterPro" id="IPR047817">
    <property type="entry name" value="ABC2_TM_bact-type"/>
</dbReference>
<organism evidence="8 9">
    <name type="scientific">Phytohabitans rumicis</name>
    <dbReference type="NCBI Taxonomy" id="1076125"/>
    <lineage>
        <taxon>Bacteria</taxon>
        <taxon>Bacillati</taxon>
        <taxon>Actinomycetota</taxon>
        <taxon>Actinomycetes</taxon>
        <taxon>Micromonosporales</taxon>
        <taxon>Micromonosporaceae</taxon>
    </lineage>
</organism>
<evidence type="ECO:0000256" key="4">
    <source>
        <dbReference type="ARBA" id="ARBA00023136"/>
    </source>
</evidence>
<evidence type="ECO:0000256" key="5">
    <source>
        <dbReference type="ARBA" id="ARBA00023251"/>
    </source>
</evidence>
<dbReference type="InterPro" id="IPR000412">
    <property type="entry name" value="ABC_2_transport"/>
</dbReference>
<evidence type="ECO:0000313" key="9">
    <source>
        <dbReference type="Proteomes" id="UP000482960"/>
    </source>
</evidence>
<dbReference type="EMBL" id="BLPG01000001">
    <property type="protein sequence ID" value="GFJ87954.1"/>
    <property type="molecule type" value="Genomic_DNA"/>
</dbReference>
<dbReference type="InterPro" id="IPR013525">
    <property type="entry name" value="ABC2_TM"/>
</dbReference>
<evidence type="ECO:0000256" key="1">
    <source>
        <dbReference type="ARBA" id="ARBA00004141"/>
    </source>
</evidence>
<feature type="transmembrane region" description="Helical" evidence="6">
    <location>
        <begin position="58"/>
        <end position="81"/>
    </location>
</feature>
<sequence length="251" mass="27231">MKLARDTWLVFQQQITLLLRSRTWLIFGLAQPVIYLVLFAPMLKPALDVDSYADAYRVYIPGLLVVMSLYGGLFTGFGLLAELRAGVIERARVTPVSRSALLLGRALRDVASLLVQSAIIMVIAAPLGLRVGPLDLALAFLLLSLIALMTTAISYTVTLIVRNEGALGPVMNSVAQPVSLLAGVLLPIVLAPVWIQNVAEWNPFYWATNGMRALFDGRVGDASVWQGLIGVTALAAVTIAWSTRLFARTVR</sequence>
<feature type="transmembrane region" description="Helical" evidence="6">
    <location>
        <begin position="136"/>
        <end position="161"/>
    </location>
</feature>
<protein>
    <recommendedName>
        <fullName evidence="6">Transport permease protein</fullName>
    </recommendedName>
</protein>
<feature type="transmembrane region" description="Helical" evidence="6">
    <location>
        <begin position="21"/>
        <end position="38"/>
    </location>
</feature>
<feature type="transmembrane region" description="Helical" evidence="6">
    <location>
        <begin position="224"/>
        <end position="247"/>
    </location>
</feature>
<reference evidence="8 9" key="2">
    <citation type="submission" date="2020-03" db="EMBL/GenBank/DDBJ databases">
        <authorList>
            <person name="Ichikawa N."/>
            <person name="Kimura A."/>
            <person name="Kitahashi Y."/>
            <person name="Uohara A."/>
        </authorList>
    </citation>
    <scope>NUCLEOTIDE SEQUENCE [LARGE SCALE GENOMIC DNA]</scope>
    <source>
        <strain evidence="8 9">NBRC 108638</strain>
    </source>
</reference>
<dbReference type="Proteomes" id="UP000482960">
    <property type="component" value="Unassembled WGS sequence"/>
</dbReference>
<evidence type="ECO:0000256" key="6">
    <source>
        <dbReference type="RuleBase" id="RU361157"/>
    </source>
</evidence>
<dbReference type="GO" id="GO:0046677">
    <property type="term" value="P:response to antibiotic"/>
    <property type="evidence" value="ECO:0007669"/>
    <property type="project" value="UniProtKB-KW"/>
</dbReference>
<gene>
    <name evidence="8" type="ORF">Prum_015960</name>
</gene>
<dbReference type="AlphaFoldDB" id="A0A6V8KVU1"/>
<evidence type="ECO:0000256" key="2">
    <source>
        <dbReference type="ARBA" id="ARBA00022692"/>
    </source>
</evidence>
<keyword evidence="6" id="KW-0813">Transport</keyword>
<dbReference type="PANTHER" id="PTHR43229:SF2">
    <property type="entry name" value="NODULATION PROTEIN J"/>
    <property type="match status" value="1"/>
</dbReference>
<dbReference type="Pfam" id="PF01061">
    <property type="entry name" value="ABC2_membrane"/>
    <property type="match status" value="1"/>
</dbReference>
<dbReference type="InterPro" id="IPR051784">
    <property type="entry name" value="Nod_factor_ABC_transporter"/>
</dbReference>
<dbReference type="GO" id="GO:0140359">
    <property type="term" value="F:ABC-type transporter activity"/>
    <property type="evidence" value="ECO:0007669"/>
    <property type="project" value="InterPro"/>
</dbReference>
<dbReference type="GO" id="GO:0043190">
    <property type="term" value="C:ATP-binding cassette (ABC) transporter complex"/>
    <property type="evidence" value="ECO:0007669"/>
    <property type="project" value="InterPro"/>
</dbReference>
<evidence type="ECO:0000313" key="8">
    <source>
        <dbReference type="EMBL" id="GFJ87954.1"/>
    </source>
</evidence>
<keyword evidence="3 6" id="KW-1133">Transmembrane helix</keyword>
<keyword evidence="2 6" id="KW-0812">Transmembrane</keyword>
<accession>A0A6V8KVU1</accession>
<reference evidence="8 9" key="1">
    <citation type="submission" date="2020-03" db="EMBL/GenBank/DDBJ databases">
        <title>Whole genome shotgun sequence of Phytohabitans rumicis NBRC 108638.</title>
        <authorList>
            <person name="Komaki H."/>
            <person name="Tamura T."/>
        </authorList>
    </citation>
    <scope>NUCLEOTIDE SEQUENCE [LARGE SCALE GENOMIC DNA]</scope>
    <source>
        <strain evidence="8 9">NBRC 108638</strain>
    </source>
</reference>
<keyword evidence="4 6" id="KW-0472">Membrane</keyword>